<organism evidence="2 3">
    <name type="scientific">Cannabis sativa</name>
    <name type="common">Hemp</name>
    <name type="synonym">Marijuana</name>
    <dbReference type="NCBI Taxonomy" id="3483"/>
    <lineage>
        <taxon>Eukaryota</taxon>
        <taxon>Viridiplantae</taxon>
        <taxon>Streptophyta</taxon>
        <taxon>Embryophyta</taxon>
        <taxon>Tracheophyta</taxon>
        <taxon>Spermatophyta</taxon>
        <taxon>Magnoliopsida</taxon>
        <taxon>eudicotyledons</taxon>
        <taxon>Gunneridae</taxon>
        <taxon>Pentapetalae</taxon>
        <taxon>rosids</taxon>
        <taxon>fabids</taxon>
        <taxon>Rosales</taxon>
        <taxon>Cannabaceae</taxon>
        <taxon>Cannabis</taxon>
    </lineage>
</organism>
<keyword evidence="1" id="KW-0812">Transmembrane</keyword>
<proteinExistence type="predicted"/>
<dbReference type="Proteomes" id="UP000583929">
    <property type="component" value="Unassembled WGS sequence"/>
</dbReference>
<protein>
    <submittedName>
        <fullName evidence="2">Uncharacterized protein</fullName>
    </submittedName>
</protein>
<keyword evidence="1" id="KW-0472">Membrane</keyword>
<reference evidence="2 3" key="1">
    <citation type="journal article" date="2020" name="bioRxiv">
        <title>Sequence and annotation of 42 cannabis genomes reveals extensive copy number variation in cannabinoid synthesis and pathogen resistance genes.</title>
        <authorList>
            <person name="Mckernan K.J."/>
            <person name="Helbert Y."/>
            <person name="Kane L.T."/>
            <person name="Ebling H."/>
            <person name="Zhang L."/>
            <person name="Liu B."/>
            <person name="Eaton Z."/>
            <person name="Mclaughlin S."/>
            <person name="Kingan S."/>
            <person name="Baybayan P."/>
            <person name="Concepcion G."/>
            <person name="Jordan M."/>
            <person name="Riva A."/>
            <person name="Barbazuk W."/>
            <person name="Harkins T."/>
        </authorList>
    </citation>
    <scope>NUCLEOTIDE SEQUENCE [LARGE SCALE GENOMIC DNA]</scope>
    <source>
        <strain evidence="3">cv. Jamaican Lion 4</strain>
        <tissue evidence="2">Leaf</tissue>
    </source>
</reference>
<comment type="caution">
    <text evidence="2">The sequence shown here is derived from an EMBL/GenBank/DDBJ whole genome shotgun (WGS) entry which is preliminary data.</text>
</comment>
<name>A0A7J6FMR9_CANSA</name>
<gene>
    <name evidence="2" type="ORF">G4B88_001511</name>
</gene>
<accession>A0A7J6FMR9</accession>
<evidence type="ECO:0000256" key="1">
    <source>
        <dbReference type="SAM" id="Phobius"/>
    </source>
</evidence>
<keyword evidence="3" id="KW-1185">Reference proteome</keyword>
<dbReference type="EMBL" id="JAATIQ010000191">
    <property type="protein sequence ID" value="KAF4372011.1"/>
    <property type="molecule type" value="Genomic_DNA"/>
</dbReference>
<sequence length="90" mass="10658">MHVVGYKPQEARSNKSINGFKRRRPFTFSLFFQGFSYLQLNLISLFLQLFSLTISRHHQINHLLHFIPSNGPRRSSTQLHTHTHLLHQHL</sequence>
<feature type="transmembrane region" description="Helical" evidence="1">
    <location>
        <begin position="30"/>
        <end position="50"/>
    </location>
</feature>
<evidence type="ECO:0000313" key="3">
    <source>
        <dbReference type="Proteomes" id="UP000583929"/>
    </source>
</evidence>
<dbReference type="AlphaFoldDB" id="A0A7J6FMR9"/>
<keyword evidence="1" id="KW-1133">Transmembrane helix</keyword>
<evidence type="ECO:0000313" key="2">
    <source>
        <dbReference type="EMBL" id="KAF4372011.1"/>
    </source>
</evidence>